<feature type="domain" description="Rhodanese" evidence="1">
    <location>
        <begin position="56"/>
        <end position="156"/>
    </location>
</feature>
<accession>A0A8H6SH80</accession>
<name>A0A8H6SH80_9AGAR</name>
<dbReference type="AlphaFoldDB" id="A0A8H6SH80"/>
<evidence type="ECO:0000313" key="2">
    <source>
        <dbReference type="EMBL" id="KAF7298913.1"/>
    </source>
</evidence>
<dbReference type="EMBL" id="JACAZF010000007">
    <property type="protein sequence ID" value="KAF7298913.1"/>
    <property type="molecule type" value="Genomic_DNA"/>
</dbReference>
<comment type="caution">
    <text evidence="2">The sequence shown here is derived from an EMBL/GenBank/DDBJ whole genome shotgun (WGS) entry which is preliminary data.</text>
</comment>
<organism evidence="2 3">
    <name type="scientific">Mycena indigotica</name>
    <dbReference type="NCBI Taxonomy" id="2126181"/>
    <lineage>
        <taxon>Eukaryota</taxon>
        <taxon>Fungi</taxon>
        <taxon>Dikarya</taxon>
        <taxon>Basidiomycota</taxon>
        <taxon>Agaricomycotina</taxon>
        <taxon>Agaricomycetes</taxon>
        <taxon>Agaricomycetidae</taxon>
        <taxon>Agaricales</taxon>
        <taxon>Marasmiineae</taxon>
        <taxon>Mycenaceae</taxon>
        <taxon>Mycena</taxon>
    </lineage>
</organism>
<dbReference type="PANTHER" id="PTHR10828:SF50">
    <property type="entry name" value="REDUCTASE (ARC2), PUTATIVE (AFU_ORTHOLOGUE AFUA_6G13400)-RELATED"/>
    <property type="match status" value="1"/>
</dbReference>
<evidence type="ECO:0000313" key="3">
    <source>
        <dbReference type="Proteomes" id="UP000636479"/>
    </source>
</evidence>
<sequence>MQDYLEHVTNELSSPLMSSNTSTPQWHAAFPTPTLSAESISPSQLADILLDPKSQVLRDYVVVDVRRTVTDFEEFAIPGCLNLPAHSFYQTLPTIVKLLEPVPLVVFHCNSCKEGGRGWRTAGWYRDAVTAGSSSKAVILDGGIKGWIEQFGHDERLCKRI</sequence>
<dbReference type="Pfam" id="PF00581">
    <property type="entry name" value="Rhodanese"/>
    <property type="match status" value="1"/>
</dbReference>
<keyword evidence="3" id="KW-1185">Reference proteome</keyword>
<dbReference type="OrthoDB" id="8300214at2759"/>
<dbReference type="Gene3D" id="3.40.250.10">
    <property type="entry name" value="Rhodanese-like domain"/>
    <property type="match status" value="1"/>
</dbReference>
<evidence type="ECO:0000259" key="1">
    <source>
        <dbReference type="PROSITE" id="PS50206"/>
    </source>
</evidence>
<dbReference type="SMART" id="SM00450">
    <property type="entry name" value="RHOD"/>
    <property type="match status" value="1"/>
</dbReference>
<dbReference type="GeneID" id="59347575"/>
<dbReference type="PROSITE" id="PS50206">
    <property type="entry name" value="RHODANESE_3"/>
    <property type="match status" value="1"/>
</dbReference>
<proteinExistence type="predicted"/>
<dbReference type="InterPro" id="IPR036873">
    <property type="entry name" value="Rhodanese-like_dom_sf"/>
</dbReference>
<dbReference type="GO" id="GO:0005634">
    <property type="term" value="C:nucleus"/>
    <property type="evidence" value="ECO:0007669"/>
    <property type="project" value="TreeGrafter"/>
</dbReference>
<dbReference type="GO" id="GO:0004725">
    <property type="term" value="F:protein tyrosine phosphatase activity"/>
    <property type="evidence" value="ECO:0007669"/>
    <property type="project" value="TreeGrafter"/>
</dbReference>
<dbReference type="InterPro" id="IPR001763">
    <property type="entry name" value="Rhodanese-like_dom"/>
</dbReference>
<dbReference type="Proteomes" id="UP000636479">
    <property type="component" value="Unassembled WGS sequence"/>
</dbReference>
<dbReference type="SUPFAM" id="SSF52821">
    <property type="entry name" value="Rhodanese/Cell cycle control phosphatase"/>
    <property type="match status" value="1"/>
</dbReference>
<protein>
    <submittedName>
        <fullName evidence="2">Rhodanese domain-containing protein</fullName>
    </submittedName>
</protein>
<reference evidence="2" key="1">
    <citation type="submission" date="2020-05" db="EMBL/GenBank/DDBJ databases">
        <title>Mycena genomes resolve the evolution of fungal bioluminescence.</title>
        <authorList>
            <person name="Tsai I.J."/>
        </authorList>
    </citation>
    <scope>NUCLEOTIDE SEQUENCE</scope>
    <source>
        <strain evidence="2">171206Taipei</strain>
    </source>
</reference>
<dbReference type="GO" id="GO:0005737">
    <property type="term" value="C:cytoplasm"/>
    <property type="evidence" value="ECO:0007669"/>
    <property type="project" value="TreeGrafter"/>
</dbReference>
<gene>
    <name evidence="2" type="ORF">MIND_00839300</name>
</gene>
<dbReference type="RefSeq" id="XP_037218301.1">
    <property type="nucleotide sequence ID" value="XM_037365059.1"/>
</dbReference>
<dbReference type="PANTHER" id="PTHR10828">
    <property type="entry name" value="M-PHASE INDUCER PHOSPHATASE DUAL SPECIFICITY PHOSPHATASE CDC25"/>
    <property type="match status" value="1"/>
</dbReference>